<feature type="compositionally biased region" description="Polar residues" evidence="1">
    <location>
        <begin position="19"/>
        <end position="34"/>
    </location>
</feature>
<organism evidence="2 3">
    <name type="scientific">Crotalaria pallida</name>
    <name type="common">Smooth rattlebox</name>
    <name type="synonym">Crotalaria striata</name>
    <dbReference type="NCBI Taxonomy" id="3830"/>
    <lineage>
        <taxon>Eukaryota</taxon>
        <taxon>Viridiplantae</taxon>
        <taxon>Streptophyta</taxon>
        <taxon>Embryophyta</taxon>
        <taxon>Tracheophyta</taxon>
        <taxon>Spermatophyta</taxon>
        <taxon>Magnoliopsida</taxon>
        <taxon>eudicotyledons</taxon>
        <taxon>Gunneridae</taxon>
        <taxon>Pentapetalae</taxon>
        <taxon>rosids</taxon>
        <taxon>fabids</taxon>
        <taxon>Fabales</taxon>
        <taxon>Fabaceae</taxon>
        <taxon>Papilionoideae</taxon>
        <taxon>50 kb inversion clade</taxon>
        <taxon>genistoids sensu lato</taxon>
        <taxon>core genistoids</taxon>
        <taxon>Crotalarieae</taxon>
        <taxon>Crotalaria</taxon>
    </lineage>
</organism>
<keyword evidence="3" id="KW-1185">Reference proteome</keyword>
<name>A0AAN9IW91_CROPI</name>
<sequence length="122" mass="13365">MAKKRGKLKSSPSSSSPSRANVSKSQNDSVNHSPLNLDLLEEQETEFRDLFESLDSMNEEQVNALLENMDPKVQEQLKEGLIPPERVNEAELHPVIVENAVSQVGNGNENQIPDNVKAGAAS</sequence>
<evidence type="ECO:0000313" key="3">
    <source>
        <dbReference type="Proteomes" id="UP001372338"/>
    </source>
</evidence>
<feature type="region of interest" description="Disordered" evidence="1">
    <location>
        <begin position="1"/>
        <end position="38"/>
    </location>
</feature>
<dbReference type="EMBL" id="JAYWIO010000001">
    <property type="protein sequence ID" value="KAK7287605.1"/>
    <property type="molecule type" value="Genomic_DNA"/>
</dbReference>
<protein>
    <submittedName>
        <fullName evidence="2">Uncharacterized protein</fullName>
    </submittedName>
</protein>
<reference evidence="2 3" key="1">
    <citation type="submission" date="2024-01" db="EMBL/GenBank/DDBJ databases">
        <title>The genomes of 5 underutilized Papilionoideae crops provide insights into root nodulation and disease resistanc.</title>
        <authorList>
            <person name="Yuan L."/>
        </authorList>
    </citation>
    <scope>NUCLEOTIDE SEQUENCE [LARGE SCALE GENOMIC DNA]</scope>
    <source>
        <strain evidence="2">ZHUSHIDOU_FW_LH</strain>
        <tissue evidence="2">Leaf</tissue>
    </source>
</reference>
<evidence type="ECO:0000313" key="2">
    <source>
        <dbReference type="EMBL" id="KAK7287605.1"/>
    </source>
</evidence>
<dbReference type="AlphaFoldDB" id="A0AAN9IW91"/>
<gene>
    <name evidence="2" type="ORF">RIF29_00886</name>
</gene>
<accession>A0AAN9IW91</accession>
<proteinExistence type="predicted"/>
<evidence type="ECO:0000256" key="1">
    <source>
        <dbReference type="SAM" id="MobiDB-lite"/>
    </source>
</evidence>
<dbReference type="Proteomes" id="UP001372338">
    <property type="component" value="Unassembled WGS sequence"/>
</dbReference>
<comment type="caution">
    <text evidence="2">The sequence shown here is derived from an EMBL/GenBank/DDBJ whole genome shotgun (WGS) entry which is preliminary data.</text>
</comment>